<comment type="subcellular location">
    <subcellularLocation>
        <location evidence="2">Cell membrane</location>
        <topology evidence="2">Multi-pass membrane protein</topology>
    </subcellularLocation>
</comment>
<dbReference type="InterPro" id="IPR050980">
    <property type="entry name" value="2C_sensor_his_kinase"/>
</dbReference>
<keyword evidence="6" id="KW-0808">Transferase</keyword>
<keyword evidence="5" id="KW-0597">Phosphoprotein</keyword>
<evidence type="ECO:0000313" key="14">
    <source>
        <dbReference type="Proteomes" id="UP000198703"/>
    </source>
</evidence>
<dbReference type="InterPro" id="IPR004358">
    <property type="entry name" value="Sig_transdc_His_kin-like_C"/>
</dbReference>
<keyword evidence="11" id="KW-0472">Membrane</keyword>
<evidence type="ECO:0000259" key="12">
    <source>
        <dbReference type="PROSITE" id="PS50109"/>
    </source>
</evidence>
<keyword evidence="11" id="KW-0812">Transmembrane</keyword>
<dbReference type="PANTHER" id="PTHR44936">
    <property type="entry name" value="SENSOR PROTEIN CREC"/>
    <property type="match status" value="1"/>
</dbReference>
<dbReference type="InterPro" id="IPR005467">
    <property type="entry name" value="His_kinase_dom"/>
</dbReference>
<keyword evidence="11" id="KW-1133">Transmembrane helix</keyword>
<evidence type="ECO:0000256" key="4">
    <source>
        <dbReference type="ARBA" id="ARBA00022475"/>
    </source>
</evidence>
<keyword evidence="14" id="KW-1185">Reference proteome</keyword>
<feature type="domain" description="Histidine kinase" evidence="12">
    <location>
        <begin position="253"/>
        <end position="466"/>
    </location>
</feature>
<reference evidence="13 14" key="1">
    <citation type="submission" date="2016-10" db="EMBL/GenBank/DDBJ databases">
        <authorList>
            <person name="de Groot N.N."/>
        </authorList>
    </citation>
    <scope>NUCLEOTIDE SEQUENCE [LARGE SCALE GENOMIC DNA]</scope>
    <source>
        <strain evidence="13 14">DSM 15345</strain>
    </source>
</reference>
<sequence>MARSLTRSLSGRLLILAILAVMVVEVVIFLPSVARFREDYLLGRLRMAELASLALLATPEGMLDPELEAQLLRRADAASIVLRRGGARALALSDPMARMVQETYDLRDAQAPELIADAVMLLFSDGDRVIRVIGAPAAGMDVVEITMEEAPLLKAGRAYALRILQLSLIISMFVGVLLYLLTRRLLVRPMARIVASMAAFRENPEGPEPVFVPSSAVTEVAVAEEALAAMQTELRAALRQKARLASLGEAVARIAHDLRNLLSTAQLLADRLEGSADPVAARVGPKLVGSLDRAVALCQSTLRFGAAQEAPPAPRETPVARLAAEVADAVFPDAENGDTAPVRLEIDVAGKLCVWADPDQLHRVLVNLVRNARAAIEGAGRSGVVRLSARQAGAMVEIDVADEGPGLPRKALDNLFQPFRGGAGRAGTGLGLAIARDLAEMQGGALTLVASGEGGARFRVSAPARPPGD</sequence>
<dbReference type="InterPro" id="IPR003661">
    <property type="entry name" value="HisK_dim/P_dom"/>
</dbReference>
<dbReference type="PRINTS" id="PR00344">
    <property type="entry name" value="BCTRLSENSOR"/>
</dbReference>
<evidence type="ECO:0000256" key="6">
    <source>
        <dbReference type="ARBA" id="ARBA00022679"/>
    </source>
</evidence>
<evidence type="ECO:0000256" key="7">
    <source>
        <dbReference type="ARBA" id="ARBA00022777"/>
    </source>
</evidence>
<evidence type="ECO:0000256" key="10">
    <source>
        <dbReference type="SAM" id="Coils"/>
    </source>
</evidence>
<dbReference type="InterPro" id="IPR036097">
    <property type="entry name" value="HisK_dim/P_sf"/>
</dbReference>
<evidence type="ECO:0000313" key="13">
    <source>
        <dbReference type="EMBL" id="SEA15693.1"/>
    </source>
</evidence>
<dbReference type="PROSITE" id="PS50109">
    <property type="entry name" value="HIS_KIN"/>
    <property type="match status" value="1"/>
</dbReference>
<organism evidence="13 14">
    <name type="scientific">Rubrimonas cliftonensis</name>
    <dbReference type="NCBI Taxonomy" id="89524"/>
    <lineage>
        <taxon>Bacteria</taxon>
        <taxon>Pseudomonadati</taxon>
        <taxon>Pseudomonadota</taxon>
        <taxon>Alphaproteobacteria</taxon>
        <taxon>Rhodobacterales</taxon>
        <taxon>Paracoccaceae</taxon>
        <taxon>Rubrimonas</taxon>
    </lineage>
</organism>
<keyword evidence="9" id="KW-0843">Virulence</keyword>
<keyword evidence="10" id="KW-0175">Coiled coil</keyword>
<dbReference type="RefSeq" id="WP_245730952.1">
    <property type="nucleotide sequence ID" value="NZ_FNQM01000003.1"/>
</dbReference>
<evidence type="ECO:0000256" key="8">
    <source>
        <dbReference type="ARBA" id="ARBA00023012"/>
    </source>
</evidence>
<dbReference type="PANTHER" id="PTHR44936:SF9">
    <property type="entry name" value="SENSOR PROTEIN CREC"/>
    <property type="match status" value="1"/>
</dbReference>
<dbReference type="SUPFAM" id="SSF47384">
    <property type="entry name" value="Homodimeric domain of signal transducing histidine kinase"/>
    <property type="match status" value="1"/>
</dbReference>
<dbReference type="SMART" id="SM00387">
    <property type="entry name" value="HATPase_c"/>
    <property type="match status" value="1"/>
</dbReference>
<dbReference type="Pfam" id="PF02518">
    <property type="entry name" value="HATPase_c"/>
    <property type="match status" value="1"/>
</dbReference>
<dbReference type="STRING" id="89524.SAMN05444370_103274"/>
<keyword evidence="4" id="KW-1003">Cell membrane</keyword>
<feature type="transmembrane region" description="Helical" evidence="11">
    <location>
        <begin position="159"/>
        <end position="182"/>
    </location>
</feature>
<dbReference type="InterPro" id="IPR036890">
    <property type="entry name" value="HATPase_C_sf"/>
</dbReference>
<evidence type="ECO:0000256" key="9">
    <source>
        <dbReference type="ARBA" id="ARBA00023026"/>
    </source>
</evidence>
<name>A0A1H3YVU7_9RHOB</name>
<keyword evidence="8" id="KW-0902">Two-component regulatory system</keyword>
<dbReference type="EC" id="2.7.13.3" evidence="3"/>
<dbReference type="GO" id="GO:0000155">
    <property type="term" value="F:phosphorelay sensor kinase activity"/>
    <property type="evidence" value="ECO:0007669"/>
    <property type="project" value="InterPro"/>
</dbReference>
<protein>
    <recommendedName>
        <fullName evidence="3">histidine kinase</fullName>
        <ecNumber evidence="3">2.7.13.3</ecNumber>
    </recommendedName>
</protein>
<proteinExistence type="predicted"/>
<dbReference type="SUPFAM" id="SSF55874">
    <property type="entry name" value="ATPase domain of HSP90 chaperone/DNA topoisomerase II/histidine kinase"/>
    <property type="match status" value="1"/>
</dbReference>
<evidence type="ECO:0000256" key="3">
    <source>
        <dbReference type="ARBA" id="ARBA00012438"/>
    </source>
</evidence>
<dbReference type="Gene3D" id="1.10.287.130">
    <property type="match status" value="1"/>
</dbReference>
<evidence type="ECO:0000256" key="2">
    <source>
        <dbReference type="ARBA" id="ARBA00004651"/>
    </source>
</evidence>
<gene>
    <name evidence="13" type="ORF">SAMN05444370_103274</name>
</gene>
<dbReference type="InterPro" id="IPR003594">
    <property type="entry name" value="HATPase_dom"/>
</dbReference>
<dbReference type="Proteomes" id="UP000198703">
    <property type="component" value="Unassembled WGS sequence"/>
</dbReference>
<feature type="coiled-coil region" evidence="10">
    <location>
        <begin position="220"/>
        <end position="247"/>
    </location>
</feature>
<dbReference type="GO" id="GO:0005886">
    <property type="term" value="C:plasma membrane"/>
    <property type="evidence" value="ECO:0007669"/>
    <property type="project" value="UniProtKB-SubCell"/>
</dbReference>
<dbReference type="AlphaFoldDB" id="A0A1H3YVU7"/>
<accession>A0A1H3YVU7</accession>
<evidence type="ECO:0000256" key="11">
    <source>
        <dbReference type="SAM" id="Phobius"/>
    </source>
</evidence>
<dbReference type="SMART" id="SM00388">
    <property type="entry name" value="HisKA"/>
    <property type="match status" value="1"/>
</dbReference>
<keyword evidence="7 13" id="KW-0418">Kinase</keyword>
<dbReference type="Gene3D" id="3.30.565.10">
    <property type="entry name" value="Histidine kinase-like ATPase, C-terminal domain"/>
    <property type="match status" value="1"/>
</dbReference>
<feature type="transmembrane region" description="Helical" evidence="11">
    <location>
        <begin position="12"/>
        <end position="34"/>
    </location>
</feature>
<evidence type="ECO:0000256" key="5">
    <source>
        <dbReference type="ARBA" id="ARBA00022553"/>
    </source>
</evidence>
<evidence type="ECO:0000256" key="1">
    <source>
        <dbReference type="ARBA" id="ARBA00000085"/>
    </source>
</evidence>
<comment type="catalytic activity">
    <reaction evidence="1">
        <text>ATP + protein L-histidine = ADP + protein N-phospho-L-histidine.</text>
        <dbReference type="EC" id="2.7.13.3"/>
    </reaction>
</comment>
<dbReference type="EMBL" id="FNQM01000003">
    <property type="protein sequence ID" value="SEA15693.1"/>
    <property type="molecule type" value="Genomic_DNA"/>
</dbReference>